<comment type="caution">
    <text evidence="5">The sequence shown here is derived from an EMBL/GenBank/DDBJ whole genome shotgun (WGS) entry which is preliminary data.</text>
</comment>
<feature type="domain" description="N-acetyltransferase" evidence="4">
    <location>
        <begin position="10"/>
        <end position="168"/>
    </location>
</feature>
<dbReference type="Proteomes" id="UP000297753">
    <property type="component" value="Unassembled WGS sequence"/>
</dbReference>
<gene>
    <name evidence="5" type="ORF">ELS82_06435</name>
</gene>
<dbReference type="PANTHER" id="PTHR43792:SF8">
    <property type="entry name" value="[RIBOSOMAL PROTEIN US5]-ALANINE N-ACETYLTRANSFERASE"/>
    <property type="match status" value="1"/>
</dbReference>
<dbReference type="InterPro" id="IPR000182">
    <property type="entry name" value="GNAT_dom"/>
</dbReference>
<dbReference type="SUPFAM" id="SSF55729">
    <property type="entry name" value="Acyl-CoA N-acyltransferases (Nat)"/>
    <property type="match status" value="1"/>
</dbReference>
<keyword evidence="6" id="KW-1185">Reference proteome</keyword>
<keyword evidence="2" id="KW-0012">Acyltransferase</keyword>
<reference evidence="5 6" key="1">
    <citation type="submission" date="2019-01" db="EMBL/GenBank/DDBJ databases">
        <title>Vibrio BEI176 sp. nov, a marine bacterium isolated from China: eastern marignal seas.</title>
        <authorList>
            <person name="Li B."/>
        </authorList>
    </citation>
    <scope>NUCLEOTIDE SEQUENCE [LARGE SCALE GENOMIC DNA]</scope>
    <source>
        <strain evidence="5 6">BEI176</strain>
    </source>
</reference>
<comment type="similarity">
    <text evidence="3">Belongs to the acetyltransferase family. RimJ subfamily.</text>
</comment>
<sequence length="184" mass="21063">MAEQKDFADIKLELLSLDDAEQLLTFELENKGWFETYIPPRDQEFYSNEGVQTHIEHFLLEYKCHQLLPLIIKTSIGTIAGRLNFTNVDLRKGTAHVGYRVGKAFTRKGIAKRALARGMFVLKERGIKRIFAYAEVNNMASQKVLTSNGFTKVRVVEDYGKLHGQSIDCIEYTCVLKNANRLFL</sequence>
<dbReference type="Pfam" id="PF13302">
    <property type="entry name" value="Acetyltransf_3"/>
    <property type="match status" value="1"/>
</dbReference>
<evidence type="ECO:0000256" key="1">
    <source>
        <dbReference type="ARBA" id="ARBA00022679"/>
    </source>
</evidence>
<dbReference type="CDD" id="cd04301">
    <property type="entry name" value="NAT_SF"/>
    <property type="match status" value="1"/>
</dbReference>
<name>A0A4Y8WIM5_9VIBR</name>
<dbReference type="GO" id="GO:0008999">
    <property type="term" value="F:protein-N-terminal-alanine acetyltransferase activity"/>
    <property type="evidence" value="ECO:0007669"/>
    <property type="project" value="TreeGrafter"/>
</dbReference>
<dbReference type="AlphaFoldDB" id="A0A4Y8WIM5"/>
<protein>
    <submittedName>
        <fullName evidence="5">N-acetyltransferase</fullName>
    </submittedName>
</protein>
<dbReference type="RefSeq" id="WP_134834744.1">
    <property type="nucleotide sequence ID" value="NZ_SATR01000006.1"/>
</dbReference>
<dbReference type="OrthoDB" id="9801656at2"/>
<dbReference type="PANTHER" id="PTHR43792">
    <property type="entry name" value="GNAT FAMILY, PUTATIVE (AFU_ORTHOLOGUE AFUA_3G00765)-RELATED-RELATED"/>
    <property type="match status" value="1"/>
</dbReference>
<evidence type="ECO:0000313" key="6">
    <source>
        <dbReference type="Proteomes" id="UP000297753"/>
    </source>
</evidence>
<proteinExistence type="inferred from homology"/>
<dbReference type="InterPro" id="IPR051531">
    <property type="entry name" value="N-acetyltransferase"/>
</dbReference>
<dbReference type="EMBL" id="SATR01000006">
    <property type="protein sequence ID" value="TFH92543.1"/>
    <property type="molecule type" value="Genomic_DNA"/>
</dbReference>
<dbReference type="Gene3D" id="3.40.630.30">
    <property type="match status" value="1"/>
</dbReference>
<dbReference type="InterPro" id="IPR016181">
    <property type="entry name" value="Acyl_CoA_acyltransferase"/>
</dbReference>
<evidence type="ECO:0000259" key="4">
    <source>
        <dbReference type="PROSITE" id="PS51186"/>
    </source>
</evidence>
<dbReference type="GO" id="GO:0005737">
    <property type="term" value="C:cytoplasm"/>
    <property type="evidence" value="ECO:0007669"/>
    <property type="project" value="TreeGrafter"/>
</dbReference>
<evidence type="ECO:0000313" key="5">
    <source>
        <dbReference type="EMBL" id="TFH92543.1"/>
    </source>
</evidence>
<dbReference type="PROSITE" id="PS51186">
    <property type="entry name" value="GNAT"/>
    <property type="match status" value="1"/>
</dbReference>
<evidence type="ECO:0000256" key="3">
    <source>
        <dbReference type="ARBA" id="ARBA00038502"/>
    </source>
</evidence>
<evidence type="ECO:0000256" key="2">
    <source>
        <dbReference type="ARBA" id="ARBA00023315"/>
    </source>
</evidence>
<keyword evidence="1 5" id="KW-0808">Transferase</keyword>
<accession>A0A4Y8WIM5</accession>
<organism evidence="5 6">
    <name type="scientific">Vibrio ouci</name>
    <dbReference type="NCBI Taxonomy" id="2499078"/>
    <lineage>
        <taxon>Bacteria</taxon>
        <taxon>Pseudomonadati</taxon>
        <taxon>Pseudomonadota</taxon>
        <taxon>Gammaproteobacteria</taxon>
        <taxon>Vibrionales</taxon>
        <taxon>Vibrionaceae</taxon>
        <taxon>Vibrio</taxon>
    </lineage>
</organism>